<comment type="caution">
    <text evidence="9">The sequence shown here is derived from an EMBL/GenBank/DDBJ whole genome shotgun (WGS) entry which is preliminary data.</text>
</comment>
<accession>A0ABV6BZX1</accession>
<feature type="transmembrane region" description="Helical" evidence="7">
    <location>
        <begin position="36"/>
        <end position="54"/>
    </location>
</feature>
<feature type="transmembrane region" description="Helical" evidence="7">
    <location>
        <begin position="126"/>
        <end position="148"/>
    </location>
</feature>
<keyword evidence="10" id="KW-1185">Reference proteome</keyword>
<dbReference type="PROSITE" id="PS50928">
    <property type="entry name" value="ABC_TM1"/>
    <property type="match status" value="1"/>
</dbReference>
<keyword evidence="6 7" id="KW-0472">Membrane</keyword>
<keyword evidence="5 7" id="KW-1133">Transmembrane helix</keyword>
<evidence type="ECO:0000256" key="3">
    <source>
        <dbReference type="ARBA" id="ARBA00022475"/>
    </source>
</evidence>
<organism evidence="9 10">
    <name type="scientific">Aciditerrimonas ferrireducens</name>
    <dbReference type="NCBI Taxonomy" id="667306"/>
    <lineage>
        <taxon>Bacteria</taxon>
        <taxon>Bacillati</taxon>
        <taxon>Actinomycetota</taxon>
        <taxon>Acidimicrobiia</taxon>
        <taxon>Acidimicrobiales</taxon>
        <taxon>Acidimicrobiaceae</taxon>
        <taxon>Aciditerrimonas</taxon>
    </lineage>
</organism>
<keyword evidence="4 7" id="KW-0812">Transmembrane</keyword>
<evidence type="ECO:0000256" key="2">
    <source>
        <dbReference type="ARBA" id="ARBA00022448"/>
    </source>
</evidence>
<dbReference type="InterPro" id="IPR035906">
    <property type="entry name" value="MetI-like_sf"/>
</dbReference>
<dbReference type="Gene3D" id="1.10.3720.10">
    <property type="entry name" value="MetI-like"/>
    <property type="match status" value="1"/>
</dbReference>
<comment type="subcellular location">
    <subcellularLocation>
        <location evidence="1 7">Cell membrane</location>
        <topology evidence="1 7">Multi-pass membrane protein</topology>
    </subcellularLocation>
</comment>
<evidence type="ECO:0000256" key="6">
    <source>
        <dbReference type="ARBA" id="ARBA00023136"/>
    </source>
</evidence>
<dbReference type="RefSeq" id="WP_377787776.1">
    <property type="nucleotide sequence ID" value="NZ_JBHLYQ010000011.1"/>
</dbReference>
<comment type="similarity">
    <text evidence="7">Belongs to the binding-protein-dependent transport system permease family.</text>
</comment>
<proteinExistence type="inferred from homology"/>
<dbReference type="PANTHER" id="PTHR30151">
    <property type="entry name" value="ALKANE SULFONATE ABC TRANSPORTER-RELATED, MEMBRANE SUBUNIT"/>
    <property type="match status" value="1"/>
</dbReference>
<evidence type="ECO:0000256" key="4">
    <source>
        <dbReference type="ARBA" id="ARBA00022692"/>
    </source>
</evidence>
<feature type="transmembrane region" description="Helical" evidence="7">
    <location>
        <begin position="250"/>
        <end position="271"/>
    </location>
</feature>
<feature type="transmembrane region" description="Helical" evidence="7">
    <location>
        <begin position="197"/>
        <end position="220"/>
    </location>
</feature>
<dbReference type="Pfam" id="PF00528">
    <property type="entry name" value="BPD_transp_1"/>
    <property type="match status" value="1"/>
</dbReference>
<feature type="domain" description="ABC transmembrane type-1" evidence="8">
    <location>
        <begin position="88"/>
        <end position="272"/>
    </location>
</feature>
<dbReference type="PANTHER" id="PTHR30151:SF20">
    <property type="entry name" value="ABC TRANSPORTER PERMEASE PROTEIN HI_0355-RELATED"/>
    <property type="match status" value="1"/>
</dbReference>
<evidence type="ECO:0000256" key="5">
    <source>
        <dbReference type="ARBA" id="ARBA00022989"/>
    </source>
</evidence>
<evidence type="ECO:0000259" key="8">
    <source>
        <dbReference type="PROSITE" id="PS50928"/>
    </source>
</evidence>
<dbReference type="InterPro" id="IPR000515">
    <property type="entry name" value="MetI-like"/>
</dbReference>
<gene>
    <name evidence="9" type="ORF">ACFFRE_02245</name>
</gene>
<evidence type="ECO:0000313" key="9">
    <source>
        <dbReference type="EMBL" id="MFC0080979.1"/>
    </source>
</evidence>
<feature type="transmembrane region" description="Helical" evidence="7">
    <location>
        <begin position="154"/>
        <end position="176"/>
    </location>
</feature>
<keyword evidence="3" id="KW-1003">Cell membrane</keyword>
<dbReference type="EMBL" id="JBHLYQ010000011">
    <property type="protein sequence ID" value="MFC0080979.1"/>
    <property type="molecule type" value="Genomic_DNA"/>
</dbReference>
<sequence>MSDLVLGTDAPVADEPAPRLVPRGARRLVGRGGLRARLLQLAALAVLFGSWQLAASTRVLNPAFVSEPSRFFPAFWRGVTRGDLMGLMGTTLYETVAGFVAASVLGLLAGYVLAESRLADTVTRPFMTGFNSLPRIALAPLFVLWFGLGSTSRIVLIVSLGFFIVAFNTYAGLQSVQRDHLLLARVLGAKRWERFRIFVLPSAAPAVFAGLQLALTYAFLGAVVGEMLTGNQGLGGYLALEMGTFNTTGFFGGLVLLVLVALVVSGAMRVVERRALRWHVIERRGTTGS</sequence>
<protein>
    <submittedName>
        <fullName evidence="9">ABC transporter permease</fullName>
    </submittedName>
</protein>
<evidence type="ECO:0000313" key="10">
    <source>
        <dbReference type="Proteomes" id="UP001589788"/>
    </source>
</evidence>
<dbReference type="CDD" id="cd06261">
    <property type="entry name" value="TM_PBP2"/>
    <property type="match status" value="1"/>
</dbReference>
<feature type="transmembrane region" description="Helical" evidence="7">
    <location>
        <begin position="95"/>
        <end position="114"/>
    </location>
</feature>
<keyword evidence="2 7" id="KW-0813">Transport</keyword>
<dbReference type="SUPFAM" id="SSF161098">
    <property type="entry name" value="MetI-like"/>
    <property type="match status" value="1"/>
</dbReference>
<reference evidence="9 10" key="1">
    <citation type="submission" date="2024-09" db="EMBL/GenBank/DDBJ databases">
        <authorList>
            <person name="Sun Q."/>
            <person name="Mori K."/>
        </authorList>
    </citation>
    <scope>NUCLEOTIDE SEQUENCE [LARGE SCALE GENOMIC DNA]</scope>
    <source>
        <strain evidence="9 10">JCM 15389</strain>
    </source>
</reference>
<name>A0ABV6BZX1_9ACTN</name>
<evidence type="ECO:0000256" key="7">
    <source>
        <dbReference type="RuleBase" id="RU363032"/>
    </source>
</evidence>
<dbReference type="Proteomes" id="UP001589788">
    <property type="component" value="Unassembled WGS sequence"/>
</dbReference>
<evidence type="ECO:0000256" key="1">
    <source>
        <dbReference type="ARBA" id="ARBA00004651"/>
    </source>
</evidence>